<proteinExistence type="predicted"/>
<keyword evidence="2" id="KW-0472">Membrane</keyword>
<name>A0AAW5R2A1_9HYPH</name>
<evidence type="ECO:0000256" key="1">
    <source>
        <dbReference type="SAM" id="Coils"/>
    </source>
</evidence>
<dbReference type="InterPro" id="IPR007060">
    <property type="entry name" value="FtsL/DivIC"/>
</dbReference>
<keyword evidence="1" id="KW-0175">Coiled coil</keyword>
<dbReference type="RefSeq" id="WP_261617929.1">
    <property type="nucleotide sequence ID" value="NZ_JALIDZ010000012.1"/>
</dbReference>
<comment type="caution">
    <text evidence="3">The sequence shown here is derived from an EMBL/GenBank/DDBJ whole genome shotgun (WGS) entry which is preliminary data.</text>
</comment>
<evidence type="ECO:0000313" key="3">
    <source>
        <dbReference type="EMBL" id="MCT8974342.1"/>
    </source>
</evidence>
<feature type="transmembrane region" description="Helical" evidence="2">
    <location>
        <begin position="12"/>
        <end position="31"/>
    </location>
</feature>
<sequence>MARRTVRSSTAGILIPVIGAAVIGYFVYHGLTGARGFYASQQLRAEVAELEQELADLRRERESLEQHVALLRPESLDPDMLEERARVLLNVAHPNDIVIMRGQR</sequence>
<dbReference type="Proteomes" id="UP001320898">
    <property type="component" value="Unassembled WGS sequence"/>
</dbReference>
<organism evidence="3 4">
    <name type="scientific">Microbaculum marinisediminis</name>
    <dbReference type="NCBI Taxonomy" id="2931392"/>
    <lineage>
        <taxon>Bacteria</taxon>
        <taxon>Pseudomonadati</taxon>
        <taxon>Pseudomonadota</taxon>
        <taxon>Alphaproteobacteria</taxon>
        <taxon>Hyphomicrobiales</taxon>
        <taxon>Tepidamorphaceae</taxon>
        <taxon>Microbaculum</taxon>
    </lineage>
</organism>
<evidence type="ECO:0000256" key="2">
    <source>
        <dbReference type="SAM" id="Phobius"/>
    </source>
</evidence>
<dbReference type="Pfam" id="PF04977">
    <property type="entry name" value="DivIC"/>
    <property type="match status" value="1"/>
</dbReference>
<keyword evidence="2" id="KW-1133">Transmembrane helix</keyword>
<reference evidence="3 4" key="1">
    <citation type="submission" date="2022-04" db="EMBL/GenBank/DDBJ databases">
        <authorList>
            <person name="Ye Y.-Q."/>
            <person name="Du Z.-J."/>
        </authorList>
    </citation>
    <scope>NUCLEOTIDE SEQUENCE [LARGE SCALE GENOMIC DNA]</scope>
    <source>
        <strain evidence="3 4">A6E488</strain>
    </source>
</reference>
<dbReference type="AlphaFoldDB" id="A0AAW5R2A1"/>
<feature type="coiled-coil region" evidence="1">
    <location>
        <begin position="40"/>
        <end position="67"/>
    </location>
</feature>
<evidence type="ECO:0000313" key="4">
    <source>
        <dbReference type="Proteomes" id="UP001320898"/>
    </source>
</evidence>
<protein>
    <submittedName>
        <fullName evidence="3">Septum formation initiator family protein</fullName>
    </submittedName>
</protein>
<keyword evidence="4" id="KW-1185">Reference proteome</keyword>
<keyword evidence="2" id="KW-0812">Transmembrane</keyword>
<accession>A0AAW5R2A1</accession>
<dbReference type="EMBL" id="JALIDZ010000012">
    <property type="protein sequence ID" value="MCT8974342.1"/>
    <property type="molecule type" value="Genomic_DNA"/>
</dbReference>
<gene>
    <name evidence="3" type="ORF">MUB46_20945</name>
</gene>